<dbReference type="EMBL" id="FNEH01000047">
    <property type="protein sequence ID" value="SDJ34875.1"/>
    <property type="molecule type" value="Genomic_DNA"/>
</dbReference>
<dbReference type="HAMAP" id="MF_00624">
    <property type="entry name" value="GlgC"/>
    <property type="match status" value="1"/>
</dbReference>
<evidence type="ECO:0000259" key="12">
    <source>
        <dbReference type="Pfam" id="PF24894"/>
    </source>
</evidence>
<comment type="similarity">
    <text evidence="1 9">Belongs to the bacterial/plant glucose-1-phosphate adenylyltransferase family.</text>
</comment>
<evidence type="ECO:0000256" key="9">
    <source>
        <dbReference type="HAMAP-Rule" id="MF_00624"/>
    </source>
</evidence>
<dbReference type="InterPro" id="IPR029044">
    <property type="entry name" value="Nucleotide-diphossugar_trans"/>
</dbReference>
<feature type="site" description="Could play a key role in the communication between the regulatory and the substrate sites" evidence="9">
    <location>
        <position position="97"/>
    </location>
</feature>
<dbReference type="CDD" id="cd04651">
    <property type="entry name" value="LbH_G1P_AT_C"/>
    <property type="match status" value="1"/>
</dbReference>
<keyword evidence="6 9" id="KW-0067">ATP-binding</keyword>
<keyword evidence="5 9" id="KW-0547">Nucleotide-binding</keyword>
<dbReference type="NCBIfam" id="TIGR02091">
    <property type="entry name" value="glgC"/>
    <property type="match status" value="1"/>
</dbReference>
<dbReference type="Gene3D" id="3.90.550.10">
    <property type="entry name" value="Spore Coat Polysaccharide Biosynthesis Protein SpsA, Chain A"/>
    <property type="match status" value="1"/>
</dbReference>
<evidence type="ECO:0000313" key="16">
    <source>
        <dbReference type="Proteomes" id="UP000198945"/>
    </source>
</evidence>
<dbReference type="GO" id="GO:0008878">
    <property type="term" value="F:glucose-1-phosphate adenylyltransferase activity"/>
    <property type="evidence" value="ECO:0007669"/>
    <property type="project" value="UniProtKB-UniRule"/>
</dbReference>
<reference evidence="14 18" key="2">
    <citation type="submission" date="2016-10" db="EMBL/GenBank/DDBJ databases">
        <authorList>
            <person name="Varghese N."/>
            <person name="Submissions S."/>
        </authorList>
    </citation>
    <scope>NUCLEOTIDE SEQUENCE [LARGE SCALE GENOMIC DNA]</scope>
    <source>
        <strain evidence="14 18">WG10</strain>
    </source>
</reference>
<dbReference type="Pfam" id="PF24894">
    <property type="entry name" value="Hexapep_GlmU"/>
    <property type="match status" value="1"/>
</dbReference>
<organism evidence="14 18">
    <name type="scientific">Halanaerobium congolense</name>
    <dbReference type="NCBI Taxonomy" id="54121"/>
    <lineage>
        <taxon>Bacteria</taxon>
        <taxon>Bacillati</taxon>
        <taxon>Bacillota</taxon>
        <taxon>Clostridia</taxon>
        <taxon>Halanaerobiales</taxon>
        <taxon>Halanaerobiaceae</taxon>
        <taxon>Halanaerobium</taxon>
    </lineage>
</organism>
<dbReference type="GO" id="GO:0005524">
    <property type="term" value="F:ATP binding"/>
    <property type="evidence" value="ECO:0007669"/>
    <property type="project" value="UniProtKB-KW"/>
</dbReference>
<dbReference type="GO" id="GO:0005978">
    <property type="term" value="P:glycogen biosynthetic process"/>
    <property type="evidence" value="ECO:0007669"/>
    <property type="project" value="UniProtKB-UniRule"/>
</dbReference>
<dbReference type="Proteomes" id="UP000324896">
    <property type="component" value="Unassembled WGS sequence"/>
</dbReference>
<feature type="site" description="Could play a key role in the communication between the regulatory and the substrate sites" evidence="9">
    <location>
        <position position="57"/>
    </location>
</feature>
<dbReference type="InterPro" id="IPR005836">
    <property type="entry name" value="ADP_Glu_pyroP_CS"/>
</dbReference>
<dbReference type="AlphaFoldDB" id="A0A1G6THN5"/>
<evidence type="ECO:0000256" key="7">
    <source>
        <dbReference type="ARBA" id="ARBA00023056"/>
    </source>
</evidence>
<evidence type="ECO:0000313" key="15">
    <source>
        <dbReference type="EMBL" id="SDJ34875.1"/>
    </source>
</evidence>
<feature type="compositionally biased region" description="Basic and acidic residues" evidence="10">
    <location>
        <begin position="421"/>
        <end position="430"/>
    </location>
</feature>
<reference evidence="15 16" key="1">
    <citation type="submission" date="2016-10" db="EMBL/GenBank/DDBJ databases">
        <authorList>
            <person name="de Groot N.N."/>
        </authorList>
    </citation>
    <scope>NUCLEOTIDE SEQUENCE [LARGE SCALE GENOMIC DNA]</scope>
    <source>
        <strain evidence="15 16">WG7</strain>
    </source>
</reference>
<dbReference type="NCBIfam" id="NF003670">
    <property type="entry name" value="PRK05293.1"/>
    <property type="match status" value="1"/>
</dbReference>
<reference evidence="13 17" key="3">
    <citation type="submission" date="2018-04" db="EMBL/GenBank/DDBJ databases">
        <title>Subsurface microbial communities from deep shales in Ohio and West Virginia, USA.</title>
        <authorList>
            <person name="Wrighton K."/>
        </authorList>
    </citation>
    <scope>NUCLEOTIDE SEQUENCE [LARGE SCALE GENOMIC DNA]</scope>
    <source>
        <strain evidence="13 17">MSL28</strain>
    </source>
</reference>
<evidence type="ECO:0000256" key="2">
    <source>
        <dbReference type="ARBA" id="ARBA00022600"/>
    </source>
</evidence>
<keyword evidence="4 9" id="KW-0548">Nucleotidyltransferase</keyword>
<keyword evidence="8 9" id="KW-0119">Carbohydrate metabolism</keyword>
<dbReference type="InterPro" id="IPR023049">
    <property type="entry name" value="GlgC_bac"/>
</dbReference>
<evidence type="ECO:0000256" key="10">
    <source>
        <dbReference type="SAM" id="MobiDB-lite"/>
    </source>
</evidence>
<keyword evidence="2 9" id="KW-0321">Glycogen metabolism</keyword>
<sequence>MRTLALILAGGRGSRLDILSAHRAKPGVPFAGKFRLIDFALSNCVNSGIYNVGVLTQYLPHSLNRHIGIGKPWDLDRKKGGVTILQPFRGKPGDTDWYEGTAHAIYKNISFIKSNGPEEVIILSGDHVYEMDYSKMVNYHREKGADLTVAAQPVDYKDASRFGILDHAPDFEVTDFVEKPADPPSNLASMGIYVFKTDVLLDLLKQNCNQQNSDFGHHIIPPMIENQDQKVYLYKYDDYWRDVGTLESYWETSLELAKSIPELNLYDESWKLHTRSEEKPPAKFGKYGGASCSLISNGAIINGIVENSIISPGVYIEKGAVVRNSIVFNDSVIRSNSIVDKAIIDKEVEIKANCKIGDGDDHTPNRDKPDLLASGLNIIAKRATIPEGTVMGRNCRVFSYVGEENFPNKHISSGSTITSEQGKKITAGDEDKIEELSIS</sequence>
<dbReference type="InterPro" id="IPR011004">
    <property type="entry name" value="Trimer_LpxA-like_sf"/>
</dbReference>
<dbReference type="PANTHER" id="PTHR43523">
    <property type="entry name" value="GLUCOSE-1-PHOSPHATE ADENYLYLTRANSFERASE-RELATED"/>
    <property type="match status" value="1"/>
</dbReference>
<dbReference type="PROSITE" id="PS00809">
    <property type="entry name" value="ADP_GLC_PYROPHOSPH_2"/>
    <property type="match status" value="1"/>
</dbReference>
<dbReference type="SUPFAM" id="SSF51161">
    <property type="entry name" value="Trimeric LpxA-like enzymes"/>
    <property type="match status" value="1"/>
</dbReference>
<feature type="binding site" evidence="9">
    <location>
        <position position="98"/>
    </location>
    <ligand>
        <name>alpha-D-glucose 1-phosphate</name>
        <dbReference type="ChEBI" id="CHEBI:58601"/>
    </ligand>
</feature>
<dbReference type="EMBL" id="FMYT01000044">
    <property type="protein sequence ID" value="SDD28561.1"/>
    <property type="molecule type" value="Genomic_DNA"/>
</dbReference>
<evidence type="ECO:0000259" key="11">
    <source>
        <dbReference type="Pfam" id="PF00483"/>
    </source>
</evidence>
<dbReference type="Pfam" id="PF00483">
    <property type="entry name" value="NTP_transferase"/>
    <property type="match status" value="1"/>
</dbReference>
<feature type="binding site" evidence="9">
    <location>
        <position position="189"/>
    </location>
    <ligand>
        <name>alpha-D-glucose 1-phosphate</name>
        <dbReference type="ChEBI" id="CHEBI:58601"/>
    </ligand>
</feature>
<gene>
    <name evidence="9" type="primary">glgC</name>
    <name evidence="13" type="ORF">C8C78_1652</name>
    <name evidence="14" type="ORF">SAMN04488597_1446</name>
    <name evidence="15" type="ORF">SAMN04515654_1477</name>
</gene>
<evidence type="ECO:0000256" key="6">
    <source>
        <dbReference type="ARBA" id="ARBA00022840"/>
    </source>
</evidence>
<dbReference type="Proteomes" id="UP000247389">
    <property type="component" value="Unassembled WGS sequence"/>
</dbReference>
<evidence type="ECO:0000256" key="1">
    <source>
        <dbReference type="ARBA" id="ARBA00010443"/>
    </source>
</evidence>
<evidence type="ECO:0000313" key="14">
    <source>
        <dbReference type="EMBL" id="SDD28561.1"/>
    </source>
</evidence>
<dbReference type="EMBL" id="QICM01000065">
    <property type="protein sequence ID" value="PXV60003.1"/>
    <property type="molecule type" value="Genomic_DNA"/>
</dbReference>
<keyword evidence="3 9" id="KW-0808">Transferase</keyword>
<dbReference type="PROSITE" id="PS00810">
    <property type="entry name" value="ADP_GLC_PYROPHOSPH_3"/>
    <property type="match status" value="1"/>
</dbReference>
<evidence type="ECO:0000256" key="5">
    <source>
        <dbReference type="ARBA" id="ARBA00022741"/>
    </source>
</evidence>
<feature type="domain" description="Glucose-1-phosphate adenylyltransferase/Bifunctional protein GlmU-like C-terminal hexapeptide" evidence="12">
    <location>
        <begin position="280"/>
        <end position="360"/>
    </location>
</feature>
<name>A0A1G6THN5_9FIRM</name>
<evidence type="ECO:0000256" key="3">
    <source>
        <dbReference type="ARBA" id="ARBA00022679"/>
    </source>
</evidence>
<comment type="catalytic activity">
    <reaction evidence="9">
        <text>alpha-D-glucose 1-phosphate + ATP + H(+) = ADP-alpha-D-glucose + diphosphate</text>
        <dbReference type="Rhea" id="RHEA:12120"/>
        <dbReference type="ChEBI" id="CHEBI:15378"/>
        <dbReference type="ChEBI" id="CHEBI:30616"/>
        <dbReference type="ChEBI" id="CHEBI:33019"/>
        <dbReference type="ChEBI" id="CHEBI:57498"/>
        <dbReference type="ChEBI" id="CHEBI:58601"/>
        <dbReference type="EC" id="2.7.7.27"/>
    </reaction>
</comment>
<dbReference type="Proteomes" id="UP000198945">
    <property type="component" value="Unassembled WGS sequence"/>
</dbReference>
<dbReference type="CDD" id="cd02508">
    <property type="entry name" value="ADP_Glucose_PP"/>
    <property type="match status" value="1"/>
</dbReference>
<accession>A0A1G6THN5</accession>
<comment type="subunit">
    <text evidence="9">Homotetramer.</text>
</comment>
<dbReference type="InterPro" id="IPR056818">
    <property type="entry name" value="GlmU/GlgC-like_hexapep"/>
</dbReference>
<dbReference type="InterPro" id="IPR011831">
    <property type="entry name" value="ADP-Glc_PPase"/>
</dbReference>
<feature type="binding site" evidence="9">
    <location>
        <position position="163"/>
    </location>
    <ligand>
        <name>alpha-D-glucose 1-phosphate</name>
        <dbReference type="ChEBI" id="CHEBI:58601"/>
    </ligand>
</feature>
<comment type="pathway">
    <text evidence="9">Glycan biosynthesis; glycogen biosynthesis.</text>
</comment>
<feature type="compositionally biased region" description="Polar residues" evidence="10">
    <location>
        <begin position="410"/>
        <end position="420"/>
    </location>
</feature>
<dbReference type="UniPathway" id="UPA00164"/>
<dbReference type="PANTHER" id="PTHR43523:SF2">
    <property type="entry name" value="GLUCOSE-1-PHOSPHATE ADENYLYLTRANSFERASE"/>
    <property type="match status" value="1"/>
</dbReference>
<dbReference type="EC" id="2.7.7.27" evidence="9"/>
<feature type="domain" description="Nucleotidyl transferase" evidence="11">
    <location>
        <begin position="5"/>
        <end position="258"/>
    </location>
</feature>
<comment type="function">
    <text evidence="9">Involved in the biosynthesis of ADP-glucose, a building block required for the elongation reactions to produce glycogen. Catalyzes the reaction between ATP and alpha-D-glucose 1-phosphate (G1P) to produce pyrophosphate and ADP-Glc.</text>
</comment>
<evidence type="ECO:0000313" key="13">
    <source>
        <dbReference type="EMBL" id="PXV60003.1"/>
    </source>
</evidence>
<evidence type="ECO:0000313" key="17">
    <source>
        <dbReference type="Proteomes" id="UP000247389"/>
    </source>
</evidence>
<evidence type="ECO:0000313" key="18">
    <source>
        <dbReference type="Proteomes" id="UP000324896"/>
    </source>
</evidence>
<feature type="region of interest" description="Disordered" evidence="10">
    <location>
        <begin position="409"/>
        <end position="439"/>
    </location>
</feature>
<proteinExistence type="inferred from homology"/>
<protein>
    <recommendedName>
        <fullName evidence="9">Glucose-1-phosphate adenylyltransferase</fullName>
        <ecNumber evidence="9">2.7.7.27</ecNumber>
    </recommendedName>
    <alternativeName>
        <fullName evidence="9">ADP-glucose pyrophosphorylase</fullName>
        <shortName evidence="9">ADPGlc PPase</shortName>
    </alternativeName>
    <alternativeName>
        <fullName evidence="9">ADP-glucose synthase</fullName>
    </alternativeName>
</protein>
<feature type="binding site" evidence="9">
    <location>
        <begin position="178"/>
        <end position="179"/>
    </location>
    <ligand>
        <name>alpha-D-glucose 1-phosphate</name>
        <dbReference type="ChEBI" id="CHEBI:58601"/>
    </ligand>
</feature>
<dbReference type="InterPro" id="IPR005835">
    <property type="entry name" value="NTP_transferase_dom"/>
</dbReference>
<dbReference type="RefSeq" id="WP_089717820.1">
    <property type="nucleotide sequence ID" value="NZ_FMYT01000044.1"/>
</dbReference>
<evidence type="ECO:0000256" key="4">
    <source>
        <dbReference type="ARBA" id="ARBA00022695"/>
    </source>
</evidence>
<dbReference type="Gene3D" id="2.160.10.10">
    <property type="entry name" value="Hexapeptide repeat proteins"/>
    <property type="match status" value="1"/>
</dbReference>
<keyword evidence="7 9" id="KW-0320">Glycogen biosynthesis</keyword>
<dbReference type="SUPFAM" id="SSF53448">
    <property type="entry name" value="Nucleotide-diphospho-sugar transferases"/>
    <property type="match status" value="1"/>
</dbReference>
<evidence type="ECO:0000256" key="8">
    <source>
        <dbReference type="ARBA" id="ARBA00023277"/>
    </source>
</evidence>